<dbReference type="Proteomes" id="UP000594260">
    <property type="component" value="Unplaced"/>
</dbReference>
<feature type="transmembrane region" description="Helical" evidence="19">
    <location>
        <begin position="13"/>
        <end position="33"/>
    </location>
</feature>
<dbReference type="InterPro" id="IPR049941">
    <property type="entry name" value="LPLAT_7/PORCN-like"/>
</dbReference>
<keyword evidence="5" id="KW-0444">Lipid biosynthesis</keyword>
<dbReference type="CTD" id="10763"/>
<feature type="transmembrane region" description="Helical" evidence="19">
    <location>
        <begin position="81"/>
        <end position="104"/>
    </location>
</feature>
<dbReference type="EnsemblMetazoa" id="XM_022812991">
    <property type="protein sequence ID" value="XP_022668726"/>
    <property type="gene ID" value="LOC111253510"/>
</dbReference>
<feature type="transmembrane region" description="Helical" evidence="19">
    <location>
        <begin position="214"/>
        <end position="231"/>
    </location>
</feature>
<evidence type="ECO:0000256" key="17">
    <source>
        <dbReference type="ARBA" id="ARBA00038923"/>
    </source>
</evidence>
<name>A0A7M7KPC3_VARDE</name>
<dbReference type="GO" id="GO:0016020">
    <property type="term" value="C:membrane"/>
    <property type="evidence" value="ECO:0007669"/>
    <property type="project" value="UniProtKB-SubCell"/>
</dbReference>
<dbReference type="AlphaFoldDB" id="A0A7M7KPC3"/>
<dbReference type="EC" id="2.3.1.23" evidence="16"/>
<accession>A0A7M7KPC3</accession>
<dbReference type="KEGG" id="vde:111253510"/>
<evidence type="ECO:0000256" key="12">
    <source>
        <dbReference type="ARBA" id="ARBA00023209"/>
    </source>
</evidence>
<dbReference type="EC" id="2.3.1.n6" evidence="17"/>
<dbReference type="OMA" id="NAWVSRY"/>
<dbReference type="RefSeq" id="XP_022668726.1">
    <property type="nucleotide sequence ID" value="XM_022812991.1"/>
</dbReference>
<dbReference type="RefSeq" id="XP_022668725.1">
    <property type="nucleotide sequence ID" value="XM_022812990.1"/>
</dbReference>
<keyword evidence="21" id="KW-1185">Reference proteome</keyword>
<comment type="pathway">
    <text evidence="15">Phospholipid metabolism.</text>
</comment>
<evidence type="ECO:0000313" key="20">
    <source>
        <dbReference type="EnsemblMetazoa" id="XP_022668725"/>
    </source>
</evidence>
<dbReference type="GO" id="GO:0006656">
    <property type="term" value="P:phosphatidylcholine biosynthetic process"/>
    <property type="evidence" value="ECO:0007669"/>
    <property type="project" value="TreeGrafter"/>
</dbReference>
<proteinExistence type="inferred from homology"/>
<keyword evidence="13" id="KW-1208">Phospholipid metabolism</keyword>
<evidence type="ECO:0000256" key="9">
    <source>
        <dbReference type="ARBA" id="ARBA00022989"/>
    </source>
</evidence>
<protein>
    <recommendedName>
        <fullName evidence="18">Lysophospholipid acyltransferase 5</fullName>
        <ecNumber evidence="16">2.3.1.23</ecNumber>
        <ecNumber evidence="17">2.3.1.n6</ecNumber>
    </recommendedName>
</protein>
<feature type="transmembrane region" description="Helical" evidence="19">
    <location>
        <begin position="342"/>
        <end position="363"/>
    </location>
</feature>
<sequence length="493" mass="56454">MEAAASVLGCTPAALRLLIGVLLGYPLAVVYRWYVHKLVPNAQHIFFTVTGLALIIFNYRWDSLHSLTNIVVVYVFMRMAGRTLAGLAATFIFSLGYLLMGYLFTATDNYDIKWTMPHCILCLRLIGVAFDYYDGGAKDLVNTVDSKLPPDLQATALDKVPSPLEMLGHSYYFGGCMVGPQFSMRRYQDFVQGTLWPSQKTEIANSVSYSMSRLIMGLIMMAFYQIGAIYVNDKVILSEEYLTQWSWCARWLFLGLFGTITLHKYVACWLMAEGSCALSGLSYNGRNAHGINQWNGLQNIWVWRFEMTTNFDGFIRAFNINTNKWVAQYIYKRLKFLGNKNVSHIVALGFLALWHGFHMGYYICFLNEFLVMKFERDVSQIIDSFPRVRNVVYHEKLQWLRLIFMKIYVASLFGYCLVPFILLKPYKFHQVYASFYYVPSILLAIWFFSSFQAMPLVKRMARDSSNGLVNRDASIGNGGKIGSDDTKAQDKQD</sequence>
<dbReference type="FunCoup" id="A0A7M7KPC3">
    <property type="interactions" value="257"/>
</dbReference>
<evidence type="ECO:0000256" key="4">
    <source>
        <dbReference type="ARBA" id="ARBA00010323"/>
    </source>
</evidence>
<keyword evidence="12" id="KW-0594">Phospholipid biosynthesis</keyword>
<evidence type="ECO:0000256" key="15">
    <source>
        <dbReference type="ARBA" id="ARBA00025707"/>
    </source>
</evidence>
<dbReference type="OrthoDB" id="5974730at2759"/>
<keyword evidence="9 19" id="KW-1133">Transmembrane helix</keyword>
<feature type="transmembrane region" description="Helical" evidence="19">
    <location>
        <begin position="251"/>
        <end position="272"/>
    </location>
</feature>
<dbReference type="InterPro" id="IPR004299">
    <property type="entry name" value="MBOAT_fam"/>
</dbReference>
<evidence type="ECO:0000256" key="7">
    <source>
        <dbReference type="ARBA" id="ARBA00022692"/>
    </source>
</evidence>
<dbReference type="Pfam" id="PF03062">
    <property type="entry name" value="MBOAT"/>
    <property type="match status" value="1"/>
</dbReference>
<evidence type="ECO:0000256" key="10">
    <source>
        <dbReference type="ARBA" id="ARBA00023098"/>
    </source>
</evidence>
<dbReference type="GO" id="GO:0071617">
    <property type="term" value="F:lysophospholipid acyltransferase activity"/>
    <property type="evidence" value="ECO:0007669"/>
    <property type="project" value="TreeGrafter"/>
</dbReference>
<dbReference type="GO" id="GO:0047184">
    <property type="term" value="F:1-acylglycerophosphocholine O-acyltransferase activity"/>
    <property type="evidence" value="ECO:0007669"/>
    <property type="project" value="UniProtKB-EC"/>
</dbReference>
<keyword evidence="7 19" id="KW-0812">Transmembrane</keyword>
<keyword evidence="6" id="KW-0808">Transferase</keyword>
<comment type="subcellular location">
    <subcellularLocation>
        <location evidence="2">Endoplasmic reticulum</location>
    </subcellularLocation>
    <subcellularLocation>
        <location evidence="1">Membrane</location>
        <topology evidence="1">Multi-pass membrane protein</topology>
    </subcellularLocation>
</comment>
<dbReference type="GO" id="GO:0030258">
    <property type="term" value="P:lipid modification"/>
    <property type="evidence" value="ECO:0007669"/>
    <property type="project" value="TreeGrafter"/>
</dbReference>
<evidence type="ECO:0000256" key="13">
    <source>
        <dbReference type="ARBA" id="ARBA00023264"/>
    </source>
</evidence>
<evidence type="ECO:0000256" key="8">
    <source>
        <dbReference type="ARBA" id="ARBA00022824"/>
    </source>
</evidence>
<keyword evidence="10" id="KW-0443">Lipid metabolism</keyword>
<feature type="transmembrane region" description="Helical" evidence="19">
    <location>
        <begin position="435"/>
        <end position="454"/>
    </location>
</feature>
<dbReference type="GeneID" id="111253510"/>
<dbReference type="PANTHER" id="PTHR13906">
    <property type="entry name" value="PORCUPINE"/>
    <property type="match status" value="1"/>
</dbReference>
<evidence type="ECO:0000256" key="5">
    <source>
        <dbReference type="ARBA" id="ARBA00022516"/>
    </source>
</evidence>
<feature type="transmembrane region" description="Helical" evidence="19">
    <location>
        <begin position="399"/>
        <end position="423"/>
    </location>
</feature>
<comment type="similarity">
    <text evidence="4">Belongs to the membrane-bound acyltransferase family.</text>
</comment>
<comment type="pathway">
    <text evidence="3">Lipid metabolism; phospholipid metabolism.</text>
</comment>
<organism evidence="20 21">
    <name type="scientific">Varroa destructor</name>
    <name type="common">Honeybee mite</name>
    <dbReference type="NCBI Taxonomy" id="109461"/>
    <lineage>
        <taxon>Eukaryota</taxon>
        <taxon>Metazoa</taxon>
        <taxon>Ecdysozoa</taxon>
        <taxon>Arthropoda</taxon>
        <taxon>Chelicerata</taxon>
        <taxon>Arachnida</taxon>
        <taxon>Acari</taxon>
        <taxon>Parasitiformes</taxon>
        <taxon>Mesostigmata</taxon>
        <taxon>Gamasina</taxon>
        <taxon>Dermanyssoidea</taxon>
        <taxon>Varroidae</taxon>
        <taxon>Varroa</taxon>
    </lineage>
</organism>
<evidence type="ECO:0000256" key="19">
    <source>
        <dbReference type="SAM" id="Phobius"/>
    </source>
</evidence>
<dbReference type="InParanoid" id="A0A7M7KPC3"/>
<evidence type="ECO:0000256" key="1">
    <source>
        <dbReference type="ARBA" id="ARBA00004141"/>
    </source>
</evidence>
<evidence type="ECO:0000256" key="11">
    <source>
        <dbReference type="ARBA" id="ARBA00023136"/>
    </source>
</evidence>
<dbReference type="GO" id="GO:0005783">
    <property type="term" value="C:endoplasmic reticulum"/>
    <property type="evidence" value="ECO:0007669"/>
    <property type="project" value="UniProtKB-SubCell"/>
</dbReference>
<evidence type="ECO:0000256" key="18">
    <source>
        <dbReference type="ARBA" id="ARBA00039721"/>
    </source>
</evidence>
<evidence type="ECO:0000313" key="21">
    <source>
        <dbReference type="Proteomes" id="UP000594260"/>
    </source>
</evidence>
<evidence type="ECO:0000256" key="2">
    <source>
        <dbReference type="ARBA" id="ARBA00004240"/>
    </source>
</evidence>
<feature type="transmembrane region" description="Helical" evidence="19">
    <location>
        <begin position="45"/>
        <end position="61"/>
    </location>
</feature>
<keyword evidence="14" id="KW-0012">Acyltransferase</keyword>
<evidence type="ECO:0000256" key="16">
    <source>
        <dbReference type="ARBA" id="ARBA00026120"/>
    </source>
</evidence>
<dbReference type="EnsemblMetazoa" id="XM_022812990">
    <property type="protein sequence ID" value="XP_022668725"/>
    <property type="gene ID" value="LOC111253510"/>
</dbReference>
<evidence type="ECO:0000256" key="14">
    <source>
        <dbReference type="ARBA" id="ARBA00023315"/>
    </source>
</evidence>
<dbReference type="PANTHER" id="PTHR13906:SF14">
    <property type="entry name" value="LYSOPHOSPHOLIPID ACYLTRANSFERASE 5"/>
    <property type="match status" value="1"/>
</dbReference>
<evidence type="ECO:0000256" key="6">
    <source>
        <dbReference type="ARBA" id="ARBA00022679"/>
    </source>
</evidence>
<keyword evidence="11 19" id="KW-0472">Membrane</keyword>
<evidence type="ECO:0000256" key="3">
    <source>
        <dbReference type="ARBA" id="ARBA00005074"/>
    </source>
</evidence>
<reference evidence="20" key="1">
    <citation type="submission" date="2021-01" db="UniProtKB">
        <authorList>
            <consortium name="EnsemblMetazoa"/>
        </authorList>
    </citation>
    <scope>IDENTIFICATION</scope>
</reference>
<keyword evidence="8" id="KW-0256">Endoplasmic reticulum</keyword>